<evidence type="ECO:0000313" key="1">
    <source>
        <dbReference type="EMBL" id="KAJ9056551.1"/>
    </source>
</evidence>
<organism evidence="1 2">
    <name type="scientific">Entomophthora muscae</name>
    <dbReference type="NCBI Taxonomy" id="34485"/>
    <lineage>
        <taxon>Eukaryota</taxon>
        <taxon>Fungi</taxon>
        <taxon>Fungi incertae sedis</taxon>
        <taxon>Zoopagomycota</taxon>
        <taxon>Entomophthoromycotina</taxon>
        <taxon>Entomophthoromycetes</taxon>
        <taxon>Entomophthorales</taxon>
        <taxon>Entomophthoraceae</taxon>
        <taxon>Entomophthora</taxon>
    </lineage>
</organism>
<dbReference type="Proteomes" id="UP001165960">
    <property type="component" value="Unassembled WGS sequence"/>
</dbReference>
<accession>A0ACC2S2G3</accession>
<name>A0ACC2S2G3_9FUNG</name>
<keyword evidence="2" id="KW-1185">Reference proteome</keyword>
<protein>
    <submittedName>
        <fullName evidence="1">Uncharacterized protein</fullName>
    </submittedName>
</protein>
<sequence>MLNLSLEWGPTRQWLEYLYIQTLDTGRAGLNKDIIYPKQFQEGLGMLLLFTYVIELDPLASPCIQLEIDRVDVWKTDERSFMIRVGEMVHGVGDILVSW</sequence>
<proteinExistence type="predicted"/>
<comment type="caution">
    <text evidence="1">The sequence shown here is derived from an EMBL/GenBank/DDBJ whole genome shotgun (WGS) entry which is preliminary data.</text>
</comment>
<reference evidence="1" key="1">
    <citation type="submission" date="2022-04" db="EMBL/GenBank/DDBJ databases">
        <title>Genome of the entomopathogenic fungus Entomophthora muscae.</title>
        <authorList>
            <person name="Elya C."/>
            <person name="Lovett B.R."/>
            <person name="Lee E."/>
            <person name="Macias A.M."/>
            <person name="Hajek A.E."/>
            <person name="De Bivort B.L."/>
            <person name="Kasson M.T."/>
            <person name="De Fine Licht H.H."/>
            <person name="Stajich J.E."/>
        </authorList>
    </citation>
    <scope>NUCLEOTIDE SEQUENCE</scope>
    <source>
        <strain evidence="1">Berkeley</strain>
    </source>
</reference>
<dbReference type="EMBL" id="QTSX02005913">
    <property type="protein sequence ID" value="KAJ9056551.1"/>
    <property type="molecule type" value="Genomic_DNA"/>
</dbReference>
<evidence type="ECO:0000313" key="2">
    <source>
        <dbReference type="Proteomes" id="UP001165960"/>
    </source>
</evidence>
<gene>
    <name evidence="1" type="ORF">DSO57_1031875</name>
</gene>